<dbReference type="InterPro" id="IPR013783">
    <property type="entry name" value="Ig-like_fold"/>
</dbReference>
<evidence type="ECO:0000256" key="5">
    <source>
        <dbReference type="ARBA" id="ARBA00023088"/>
    </source>
</evidence>
<dbReference type="PANTHER" id="PTHR36108:SF13">
    <property type="entry name" value="COLOSSIN-B-RELATED"/>
    <property type="match status" value="1"/>
</dbReference>
<feature type="transmembrane region" description="Helical" evidence="6">
    <location>
        <begin position="505"/>
        <end position="528"/>
    </location>
</feature>
<dbReference type="GO" id="GO:0005975">
    <property type="term" value="P:carbohydrate metabolic process"/>
    <property type="evidence" value="ECO:0007669"/>
    <property type="project" value="UniProtKB-ARBA"/>
</dbReference>
<keyword evidence="4 7" id="KW-0732">Signal</keyword>
<dbReference type="Gene3D" id="2.60.40.10">
    <property type="entry name" value="Immunoglobulins"/>
    <property type="match status" value="2"/>
</dbReference>
<dbReference type="Pfam" id="PF17802">
    <property type="entry name" value="SpaA"/>
    <property type="match status" value="1"/>
</dbReference>
<feature type="domain" description="Gram-positive cocci surface proteins LPxTG" evidence="8">
    <location>
        <begin position="493"/>
        <end position="535"/>
    </location>
</feature>
<dbReference type="Pfam" id="PF00746">
    <property type="entry name" value="Gram_pos_anchor"/>
    <property type="match status" value="1"/>
</dbReference>
<gene>
    <name evidence="11" type="ORF">AOLFYP35_00617</name>
</gene>
<keyword evidence="2" id="KW-0134">Cell wall</keyword>
<evidence type="ECO:0000256" key="3">
    <source>
        <dbReference type="ARBA" id="ARBA00022525"/>
    </source>
</evidence>
<accession>A0A6N2S1F4</accession>
<feature type="chain" id="PRO_5026838252" evidence="7">
    <location>
        <begin position="32"/>
        <end position="536"/>
    </location>
</feature>
<evidence type="ECO:0000256" key="4">
    <source>
        <dbReference type="ARBA" id="ARBA00022729"/>
    </source>
</evidence>
<proteinExistence type="inferred from homology"/>
<keyword evidence="3" id="KW-0964">Secreted</keyword>
<dbReference type="InterPro" id="IPR041033">
    <property type="entry name" value="SpaA_PFL_dom_1"/>
</dbReference>
<dbReference type="AlphaFoldDB" id="A0A6N2S1F4"/>
<evidence type="ECO:0000256" key="2">
    <source>
        <dbReference type="ARBA" id="ARBA00022512"/>
    </source>
</evidence>
<evidence type="ECO:0000259" key="8">
    <source>
        <dbReference type="Pfam" id="PF00746"/>
    </source>
</evidence>
<evidence type="ECO:0000259" key="9">
    <source>
        <dbReference type="Pfam" id="PF16555"/>
    </source>
</evidence>
<dbReference type="NCBIfam" id="NF033902">
    <property type="entry name" value="iso_D2_wall_anc"/>
    <property type="match status" value="1"/>
</dbReference>
<dbReference type="EMBL" id="CACRSM010000002">
    <property type="protein sequence ID" value="VYS86639.1"/>
    <property type="molecule type" value="Genomic_DNA"/>
</dbReference>
<dbReference type="Gene3D" id="2.60.40.740">
    <property type="match status" value="1"/>
</dbReference>
<evidence type="ECO:0000256" key="6">
    <source>
        <dbReference type="SAM" id="Phobius"/>
    </source>
</evidence>
<evidence type="ECO:0000256" key="1">
    <source>
        <dbReference type="ARBA" id="ARBA00007257"/>
    </source>
</evidence>
<keyword evidence="5" id="KW-0572">Peptidoglycan-anchor</keyword>
<dbReference type="InterPro" id="IPR048052">
    <property type="entry name" value="FM1-like"/>
</dbReference>
<organism evidence="11">
    <name type="scientific">Schaalia odontolytica</name>
    <dbReference type="NCBI Taxonomy" id="1660"/>
    <lineage>
        <taxon>Bacteria</taxon>
        <taxon>Bacillati</taxon>
        <taxon>Actinomycetota</taxon>
        <taxon>Actinomycetes</taxon>
        <taxon>Actinomycetales</taxon>
        <taxon>Actinomycetaceae</taxon>
        <taxon>Schaalia</taxon>
    </lineage>
</organism>
<keyword evidence="6" id="KW-0472">Membrane</keyword>
<protein>
    <submittedName>
        <fullName evidence="11">Fimbrial subunit type 1</fullName>
    </submittedName>
</protein>
<feature type="domain" description="Gram-positive pilin subunit D1 N-terminal" evidence="9">
    <location>
        <begin position="57"/>
        <end position="196"/>
    </location>
</feature>
<evidence type="ECO:0000313" key="11">
    <source>
        <dbReference type="EMBL" id="VYS86639.1"/>
    </source>
</evidence>
<evidence type="ECO:0000256" key="7">
    <source>
        <dbReference type="SAM" id="SignalP"/>
    </source>
</evidence>
<comment type="similarity">
    <text evidence="1">Belongs to the serine-aspartate repeat-containing protein (SDr) family.</text>
</comment>
<keyword evidence="6" id="KW-1133">Transmembrane helix</keyword>
<evidence type="ECO:0000259" key="10">
    <source>
        <dbReference type="Pfam" id="PF17802"/>
    </source>
</evidence>
<dbReference type="PANTHER" id="PTHR36108">
    <property type="entry name" value="COLOSSIN-B-RELATED"/>
    <property type="match status" value="1"/>
</dbReference>
<keyword evidence="6" id="KW-0812">Transmembrane</keyword>
<feature type="domain" description="SpaA-like prealbumin fold" evidence="10">
    <location>
        <begin position="363"/>
        <end position="480"/>
    </location>
</feature>
<dbReference type="InterPro" id="IPR032364">
    <property type="entry name" value="GramPos_pilinD1_N"/>
</dbReference>
<dbReference type="InterPro" id="IPR026466">
    <property type="entry name" value="Fim_isopep_form_D2_dom"/>
</dbReference>
<feature type="signal peptide" evidence="7">
    <location>
        <begin position="1"/>
        <end position="31"/>
    </location>
</feature>
<name>A0A6N2S1F4_9ACTO</name>
<dbReference type="InterPro" id="IPR019931">
    <property type="entry name" value="LPXTG_anchor"/>
</dbReference>
<reference evidence="11" key="1">
    <citation type="submission" date="2019-11" db="EMBL/GenBank/DDBJ databases">
        <authorList>
            <person name="Feng L."/>
        </authorList>
    </citation>
    <scope>NUCLEOTIDE SEQUENCE</scope>
    <source>
        <strain evidence="11">AodontolyticusLFYP35</strain>
    </source>
</reference>
<dbReference type="NCBIfam" id="TIGR04226">
    <property type="entry name" value="RrgB_K2N_iso_D2"/>
    <property type="match status" value="1"/>
</dbReference>
<sequence>MTTLKTRRGVSLLAVIAVAAGAAAVPGIATAAPSTSAFGVVATAERLPSLVDLDTSKTGSITIHKLVKDATNGTTEGTGLEDNTVSGTPLDGAKFTVERLTNVDLTTQAGWEKLVGFNGDVTAAKADGVDAAVEKTTAGGGLATFSNLPLGAYVVTETETPAGYVGSKPFIITVPMTNPKDLNKWVYDVHAYPKNSKAGVEKTVADEATPAIGSAISYTIKSDVPAVEALDFYDVVDQYDKRVELPEAGITLKLIKGKNGEVALTKGTDYKLIGATGTDGKTMFWTAEFTEAGRKKIVENRKDDTTKVQMDLAGTVKEKVESDGLFKNKAILLPNAPSNGWTPGSGEVPPPDYPNSEVVSKFGKVKITKVSAADTSAKLKGAEFEVYQCTPQSTPTKNFDSVDATLDTKLSPAGVTTYVTDANGEVTIDGLRNNDWVNNAEVKEADRGWYCLVETKAPEGFELQSRPIAFQVLQTNSTADNQYTLETTVKDAPHNGGFRLPITGAAGVGVLIAAGSALVAGAGAIAIANKRRKENA</sequence>
<dbReference type="Pfam" id="PF16555">
    <property type="entry name" value="GramPos_pilinD1"/>
    <property type="match status" value="1"/>
</dbReference>